<evidence type="ECO:0000313" key="2">
    <source>
        <dbReference type="Proteomes" id="UP001163726"/>
    </source>
</evidence>
<dbReference type="InterPro" id="IPR010221">
    <property type="entry name" value="VCBS_dom"/>
</dbReference>
<keyword evidence="2" id="KW-1185">Reference proteome</keyword>
<gene>
    <name evidence="1" type="ORF">OLW01_08395</name>
</gene>
<sequence length="471" mass="50041">MKKNLVTLGLLLSLSACNLESSDDNDRDIAENTPAIISGDLLAQVSSDSSTDLSGSLTITDVDDGENKAISQSAVATHYGTFNLAEDGNWTYTLDGSNDEVVALTNANETLTDSIIVKSADGTSQTIVITIKGVEPVKINTPATISGDLAKTTINNVNGDLTGTVTVTDPDSGEASVVSQVSQATTYGTFSIDDAGSWIYTLTSSHTDVSALASLTDTLTDIINIESADGTMSSIKITITGPVITSTTSKVAKLTDTKTDDTGELRLKLADSDIEPLTTGKLTLSFKKEAGAQNNNPTDNDTDFKDAYIGLYGSSVSSGKDLIELKIKEGRYDIRNQDIEVDASFTGDEWIDVEFTWDATNASDTVQPLVTLSINSTQVTNAAFSSVSSNLSLTKAGLQYLSFKLADNDATVATAYYIDDIKIYSDTAGTVLIFKDDFESYELNATLESSNDESPYHSTTNEVVVVEQTKS</sequence>
<reference evidence="1" key="1">
    <citation type="submission" date="2022-10" db="EMBL/GenBank/DDBJ databases">
        <title>Catenovulum adriacola sp. nov. isolated in the Harbour of Susak.</title>
        <authorList>
            <person name="Schoch T."/>
            <person name="Reich S.J."/>
            <person name="Stoeferle S."/>
            <person name="Flaiz M."/>
            <person name="Kazda M."/>
            <person name="Riedel C.U."/>
            <person name="Duerre P."/>
        </authorList>
    </citation>
    <scope>NUCLEOTIDE SEQUENCE</scope>
    <source>
        <strain evidence="1">TS8</strain>
    </source>
</reference>
<dbReference type="Gene3D" id="2.60.40.10">
    <property type="entry name" value="Immunoglobulins"/>
    <property type="match status" value="2"/>
</dbReference>
<dbReference type="EMBL" id="CP109965">
    <property type="protein sequence ID" value="WAJ69205.1"/>
    <property type="molecule type" value="Genomic_DNA"/>
</dbReference>
<dbReference type="Proteomes" id="UP001163726">
    <property type="component" value="Chromosome"/>
</dbReference>
<dbReference type="InterPro" id="IPR013783">
    <property type="entry name" value="Ig-like_fold"/>
</dbReference>
<dbReference type="RefSeq" id="WP_268073397.1">
    <property type="nucleotide sequence ID" value="NZ_CP109965.1"/>
</dbReference>
<dbReference type="NCBIfam" id="TIGR01965">
    <property type="entry name" value="VCBS_repeat"/>
    <property type="match status" value="2"/>
</dbReference>
<name>A0ABY7AL66_9ALTE</name>
<dbReference type="PROSITE" id="PS51257">
    <property type="entry name" value="PROKAR_LIPOPROTEIN"/>
    <property type="match status" value="1"/>
</dbReference>
<proteinExistence type="predicted"/>
<evidence type="ECO:0000313" key="1">
    <source>
        <dbReference type="EMBL" id="WAJ69205.1"/>
    </source>
</evidence>
<organism evidence="1 2">
    <name type="scientific">Catenovulum adriaticum</name>
    <dbReference type="NCBI Taxonomy" id="2984846"/>
    <lineage>
        <taxon>Bacteria</taxon>
        <taxon>Pseudomonadati</taxon>
        <taxon>Pseudomonadota</taxon>
        <taxon>Gammaproteobacteria</taxon>
        <taxon>Alteromonadales</taxon>
        <taxon>Alteromonadaceae</taxon>
        <taxon>Catenovulum</taxon>
    </lineage>
</organism>
<accession>A0ABY7AL66</accession>
<protein>
    <submittedName>
        <fullName evidence="1">VCBS domain-containing protein</fullName>
    </submittedName>
</protein>